<evidence type="ECO:0000313" key="2">
    <source>
        <dbReference type="EMBL" id="CDG33283.1"/>
    </source>
</evidence>
<evidence type="ECO:0000256" key="1">
    <source>
        <dbReference type="SAM" id="MobiDB-lite"/>
    </source>
</evidence>
<dbReference type="AlphaFoldDB" id="A0A7U7G517"/>
<comment type="caution">
    <text evidence="2">The sequence shown here is derived from an EMBL/GenBank/DDBJ whole genome shotgun (WGS) entry which is preliminary data.</text>
</comment>
<accession>A0A7U7G517</accession>
<sequence>MHFFLQAPGPGQDGVLCVHENSLAGTMERPVTSDEDFGRAGQEQVMD</sequence>
<dbReference type="Proteomes" id="UP000027590">
    <property type="component" value="Unassembled WGS sequence"/>
</dbReference>
<dbReference type="EMBL" id="CBLY010000004">
    <property type="protein sequence ID" value="CDG33283.1"/>
    <property type="molecule type" value="Genomic_DNA"/>
</dbReference>
<evidence type="ECO:0000313" key="3">
    <source>
        <dbReference type="Proteomes" id="UP000027590"/>
    </source>
</evidence>
<gene>
    <name evidence="2" type="ORF">SACS_0545</name>
</gene>
<reference evidence="2 3" key="2">
    <citation type="journal article" date="2014" name="PLoS ONE">
        <title>Evolution of mitochondria reconstructed from the energy metabolism of living bacteria.</title>
        <authorList>
            <person name="Degli Esposti M."/>
            <person name="Chouaia B."/>
            <person name="Comandatore F."/>
            <person name="Crotti E."/>
            <person name="Sassera D."/>
            <person name="Lievens P.M."/>
            <person name="Daffonchio D."/>
            <person name="Bandi C."/>
        </authorList>
    </citation>
    <scope>NUCLEOTIDE SEQUENCE [LARGE SCALE GENOMIC DNA]</scope>
    <source>
        <strain evidence="3">AM169</strain>
    </source>
</reference>
<organism evidence="2 3">
    <name type="scientific">Parasaccharibacter apium</name>
    <dbReference type="NCBI Taxonomy" id="1510841"/>
    <lineage>
        <taxon>Bacteria</taxon>
        <taxon>Pseudomonadati</taxon>
        <taxon>Pseudomonadota</taxon>
        <taxon>Alphaproteobacteria</taxon>
        <taxon>Acetobacterales</taxon>
        <taxon>Acetobacteraceae</taxon>
        <taxon>Parasaccharibacter</taxon>
    </lineage>
</organism>
<name>A0A7U7G517_9PROT</name>
<reference evidence="2 3" key="1">
    <citation type="journal article" date="2014" name="Genome Biol. Evol.">
        <title>Acetic acid bacteria genomes reveal functional traits for adaptation to life in insect guts.</title>
        <authorList>
            <person name="Chouaia B."/>
            <person name="Gaiarsa S."/>
            <person name="Crotti E."/>
            <person name="Comandatore F."/>
            <person name="Degli Esposti M."/>
            <person name="Ricci I."/>
            <person name="Alma A."/>
            <person name="Favia G."/>
            <person name="Bandi C."/>
            <person name="Daffonchio D."/>
        </authorList>
    </citation>
    <scope>NUCLEOTIDE SEQUENCE [LARGE SCALE GENOMIC DNA]</scope>
    <source>
        <strain evidence="3">AM169</strain>
    </source>
</reference>
<feature type="region of interest" description="Disordered" evidence="1">
    <location>
        <begin position="25"/>
        <end position="47"/>
    </location>
</feature>
<proteinExistence type="predicted"/>
<protein>
    <submittedName>
        <fullName evidence="2">Uncharacterized protein</fullName>
    </submittedName>
</protein>